<dbReference type="AlphaFoldDB" id="A0A382SXR2"/>
<reference evidence="1" key="1">
    <citation type="submission" date="2018-05" db="EMBL/GenBank/DDBJ databases">
        <authorList>
            <person name="Lanie J.A."/>
            <person name="Ng W.-L."/>
            <person name="Kazmierczak K.M."/>
            <person name="Andrzejewski T.M."/>
            <person name="Davidsen T.M."/>
            <person name="Wayne K.J."/>
            <person name="Tettelin H."/>
            <person name="Glass J.I."/>
            <person name="Rusch D."/>
            <person name="Podicherti R."/>
            <person name="Tsui H.-C.T."/>
            <person name="Winkler M.E."/>
        </authorList>
    </citation>
    <scope>NUCLEOTIDE SEQUENCE</scope>
</reference>
<accession>A0A382SXR2</accession>
<protein>
    <submittedName>
        <fullName evidence="1">Uncharacterized protein</fullName>
    </submittedName>
</protein>
<dbReference type="EMBL" id="UINC01132437">
    <property type="protein sequence ID" value="SVD14760.1"/>
    <property type="molecule type" value="Genomic_DNA"/>
</dbReference>
<gene>
    <name evidence="1" type="ORF">METZ01_LOCUS367614</name>
</gene>
<feature type="non-terminal residue" evidence="1">
    <location>
        <position position="290"/>
    </location>
</feature>
<name>A0A382SXR2_9ZZZZ</name>
<proteinExistence type="predicted"/>
<sequence length="290" mass="34624">MRVTLIHAKDKIKWKGPWLYFGNSFMNMWYIKKSLSGNEISLTELINLESKNQRNHILYWLKLQREANNDSLYWWMSQLAGKNNCISEFYINLVKIFAFKEWLKKNNSRYQDVLVIYDDVFVMLSLYENIQSLVKIKHPKGWRIKYIKECYKYWIIGIKNFIEAIKVLLNQAYYAKRTKTNCQHCPSGEIYLIHQCLDDKSFIKSMPVSSRYFTFLPLWLEKKGKNVYSIPWLYNIKSPLISVYESLRNSKYIIPQDWLTIGDYISAIFKSIKSLNSIKSYIPYNGLDNI</sequence>
<evidence type="ECO:0000313" key="1">
    <source>
        <dbReference type="EMBL" id="SVD14760.1"/>
    </source>
</evidence>
<organism evidence="1">
    <name type="scientific">marine metagenome</name>
    <dbReference type="NCBI Taxonomy" id="408172"/>
    <lineage>
        <taxon>unclassified sequences</taxon>
        <taxon>metagenomes</taxon>
        <taxon>ecological metagenomes</taxon>
    </lineage>
</organism>